<dbReference type="Gene3D" id="2.10.109.10">
    <property type="entry name" value="Umud Fragment, subunit A"/>
    <property type="match status" value="1"/>
</dbReference>
<proteinExistence type="predicted"/>
<protein>
    <submittedName>
        <fullName evidence="2">S24/S26 family peptidase</fullName>
    </submittedName>
</protein>
<gene>
    <name evidence="2" type="ORF">ACFPJ6_07210</name>
</gene>
<dbReference type="Pfam" id="PF00717">
    <property type="entry name" value="Peptidase_S24"/>
    <property type="match status" value="1"/>
</dbReference>
<evidence type="ECO:0000259" key="1">
    <source>
        <dbReference type="Pfam" id="PF00717"/>
    </source>
</evidence>
<sequence length="111" mass="12026">MPTRPPGHAWLLVRVRGRSMSPALRDGDLLLARAAATVHPGDVVVADLPGGRGRGVKRVLRRDGDGWWLERDNPTAGSDSWLFGAVPGDAVLGVVRARLWPRPGRVPARVR</sequence>
<dbReference type="InterPro" id="IPR036286">
    <property type="entry name" value="LexA/Signal_pep-like_sf"/>
</dbReference>
<accession>A0ABW0GMD6</accession>
<dbReference type="CDD" id="cd06462">
    <property type="entry name" value="Peptidase_S24_S26"/>
    <property type="match status" value="1"/>
</dbReference>
<dbReference type="SUPFAM" id="SSF51306">
    <property type="entry name" value="LexA/Signal peptidase"/>
    <property type="match status" value="1"/>
</dbReference>
<feature type="domain" description="Peptidase S24/S26A/S26B/S26C" evidence="1">
    <location>
        <begin position="10"/>
        <end position="75"/>
    </location>
</feature>
<dbReference type="Proteomes" id="UP001596122">
    <property type="component" value="Unassembled WGS sequence"/>
</dbReference>
<dbReference type="RefSeq" id="WP_377002444.1">
    <property type="nucleotide sequence ID" value="NZ_JBBEOG010000002.1"/>
</dbReference>
<dbReference type="InterPro" id="IPR015927">
    <property type="entry name" value="Peptidase_S24_S26A/B/C"/>
</dbReference>
<reference evidence="3" key="1">
    <citation type="journal article" date="2019" name="Int. J. Syst. Evol. Microbiol.">
        <title>The Global Catalogue of Microorganisms (GCM) 10K type strain sequencing project: providing services to taxonomists for standard genome sequencing and annotation.</title>
        <authorList>
            <consortium name="The Broad Institute Genomics Platform"/>
            <consortium name="The Broad Institute Genome Sequencing Center for Infectious Disease"/>
            <person name="Wu L."/>
            <person name="Ma J."/>
        </authorList>
    </citation>
    <scope>NUCLEOTIDE SEQUENCE [LARGE SCALE GENOMIC DNA]</scope>
    <source>
        <strain evidence="3">CCUG 43114</strain>
    </source>
</reference>
<evidence type="ECO:0000313" key="3">
    <source>
        <dbReference type="Proteomes" id="UP001596122"/>
    </source>
</evidence>
<comment type="caution">
    <text evidence="2">The sequence shown here is derived from an EMBL/GenBank/DDBJ whole genome shotgun (WGS) entry which is preliminary data.</text>
</comment>
<name>A0ABW0GMD6_9MICO</name>
<keyword evidence="3" id="KW-1185">Reference proteome</keyword>
<organism evidence="2 3">
    <name type="scientific">Aquipuribacter nitratireducens</name>
    <dbReference type="NCBI Taxonomy" id="650104"/>
    <lineage>
        <taxon>Bacteria</taxon>
        <taxon>Bacillati</taxon>
        <taxon>Actinomycetota</taxon>
        <taxon>Actinomycetes</taxon>
        <taxon>Micrococcales</taxon>
        <taxon>Intrasporangiaceae</taxon>
        <taxon>Aquipuribacter</taxon>
    </lineage>
</organism>
<evidence type="ECO:0000313" key="2">
    <source>
        <dbReference type="EMBL" id="MFC5380572.1"/>
    </source>
</evidence>
<dbReference type="EMBL" id="JBHSLD010000007">
    <property type="protein sequence ID" value="MFC5380572.1"/>
    <property type="molecule type" value="Genomic_DNA"/>
</dbReference>